<keyword evidence="4" id="KW-1185">Reference proteome</keyword>
<sequence length="311" mass="34563">MKLAISFFTIVCLLNCCLPFPSLDYDDSLDKIAEEIFVSAQKSGNVAGFMDRIMDNLDVFLTLFRGNSTSITSTGNPQTTGKPVTNTTFAATSSTEACINILESNEQKLVLESKPKYKYNTTEQPEEFTKEVHEPKLETTTSNPQKKYQFENNDIVKAIKTINGEVDTIPVLQSNYSVNDIIQFLFGHDSELKPFTTTEPPTTEDILARLKDRLQNKSSNLEYGERISETSSTEISADESTEKPGSFQAQILQLLESDGKKKPETPTTCYCFTLPKCVSTTITTTTTTKRTFTQSEIVTVPCIPTTCPALD</sequence>
<accession>A0A482XP93</accession>
<evidence type="ECO:0000313" key="3">
    <source>
        <dbReference type="EMBL" id="RZF47692.1"/>
    </source>
</evidence>
<dbReference type="InParanoid" id="A0A482XP93"/>
<feature type="region of interest" description="Disordered" evidence="1">
    <location>
        <begin position="220"/>
        <end position="244"/>
    </location>
</feature>
<dbReference type="Proteomes" id="UP000291343">
    <property type="component" value="Unassembled WGS sequence"/>
</dbReference>
<keyword evidence="2" id="KW-0732">Signal</keyword>
<feature type="signal peptide" evidence="2">
    <location>
        <begin position="1"/>
        <end position="19"/>
    </location>
</feature>
<organism evidence="3 4">
    <name type="scientific">Laodelphax striatellus</name>
    <name type="common">Small brown planthopper</name>
    <name type="synonym">Delphax striatella</name>
    <dbReference type="NCBI Taxonomy" id="195883"/>
    <lineage>
        <taxon>Eukaryota</taxon>
        <taxon>Metazoa</taxon>
        <taxon>Ecdysozoa</taxon>
        <taxon>Arthropoda</taxon>
        <taxon>Hexapoda</taxon>
        <taxon>Insecta</taxon>
        <taxon>Pterygota</taxon>
        <taxon>Neoptera</taxon>
        <taxon>Paraneoptera</taxon>
        <taxon>Hemiptera</taxon>
        <taxon>Auchenorrhyncha</taxon>
        <taxon>Fulgoroidea</taxon>
        <taxon>Delphacidae</taxon>
        <taxon>Criomorphinae</taxon>
        <taxon>Laodelphax</taxon>
    </lineage>
</organism>
<evidence type="ECO:0000256" key="1">
    <source>
        <dbReference type="SAM" id="MobiDB-lite"/>
    </source>
</evidence>
<reference evidence="3 4" key="1">
    <citation type="journal article" date="2017" name="Gigascience">
        <title>Genome sequence of the small brown planthopper, Laodelphax striatellus.</title>
        <authorList>
            <person name="Zhu J."/>
            <person name="Jiang F."/>
            <person name="Wang X."/>
            <person name="Yang P."/>
            <person name="Bao Y."/>
            <person name="Zhao W."/>
            <person name="Wang W."/>
            <person name="Lu H."/>
            <person name="Wang Q."/>
            <person name="Cui N."/>
            <person name="Li J."/>
            <person name="Chen X."/>
            <person name="Luo L."/>
            <person name="Yu J."/>
            <person name="Kang L."/>
            <person name="Cui F."/>
        </authorList>
    </citation>
    <scope>NUCLEOTIDE SEQUENCE [LARGE SCALE GENOMIC DNA]</scope>
    <source>
        <strain evidence="3">Lst14</strain>
    </source>
</reference>
<name>A0A482XP93_LAOST</name>
<proteinExistence type="predicted"/>
<protein>
    <submittedName>
        <fullName evidence="3">Uncharacterized protein</fullName>
    </submittedName>
</protein>
<feature type="chain" id="PRO_5019737799" evidence="2">
    <location>
        <begin position="20"/>
        <end position="311"/>
    </location>
</feature>
<dbReference type="EMBL" id="QKKF02003429">
    <property type="protein sequence ID" value="RZF47692.1"/>
    <property type="molecule type" value="Genomic_DNA"/>
</dbReference>
<gene>
    <name evidence="3" type="ORF">LSTR_LSTR005709</name>
</gene>
<comment type="caution">
    <text evidence="3">The sequence shown here is derived from an EMBL/GenBank/DDBJ whole genome shotgun (WGS) entry which is preliminary data.</text>
</comment>
<dbReference type="AlphaFoldDB" id="A0A482XP93"/>
<evidence type="ECO:0000256" key="2">
    <source>
        <dbReference type="SAM" id="SignalP"/>
    </source>
</evidence>
<evidence type="ECO:0000313" key="4">
    <source>
        <dbReference type="Proteomes" id="UP000291343"/>
    </source>
</evidence>